<organism evidence="2 3">
    <name type="scientific">Candidatus Endobugula sertula</name>
    <name type="common">Bugula neritina bacterial symbiont</name>
    <dbReference type="NCBI Taxonomy" id="62101"/>
    <lineage>
        <taxon>Bacteria</taxon>
        <taxon>Pseudomonadati</taxon>
        <taxon>Pseudomonadota</taxon>
        <taxon>Gammaproteobacteria</taxon>
        <taxon>Cellvibrionales</taxon>
        <taxon>Cellvibrionaceae</taxon>
        <taxon>Candidatus Endobugula</taxon>
    </lineage>
</organism>
<dbReference type="Pfam" id="PF08241">
    <property type="entry name" value="Methyltransf_11"/>
    <property type="match status" value="1"/>
</dbReference>
<proteinExistence type="predicted"/>
<dbReference type="SUPFAM" id="SSF53335">
    <property type="entry name" value="S-adenosyl-L-methionine-dependent methyltransferases"/>
    <property type="match status" value="1"/>
</dbReference>
<dbReference type="Proteomes" id="UP000242502">
    <property type="component" value="Unassembled WGS sequence"/>
</dbReference>
<keyword evidence="2" id="KW-0808">Transferase</keyword>
<feature type="domain" description="Methyltransferase type 11" evidence="1">
    <location>
        <begin position="55"/>
        <end position="152"/>
    </location>
</feature>
<dbReference type="PANTHER" id="PTHR43861:SF1">
    <property type="entry name" value="TRANS-ACONITATE 2-METHYLTRANSFERASE"/>
    <property type="match status" value="1"/>
</dbReference>
<dbReference type="InterPro" id="IPR013216">
    <property type="entry name" value="Methyltransf_11"/>
</dbReference>
<dbReference type="PANTHER" id="PTHR43861">
    <property type="entry name" value="TRANS-ACONITATE 2-METHYLTRANSFERASE-RELATED"/>
    <property type="match status" value="1"/>
</dbReference>
<dbReference type="STRING" id="62101.AB835_07845"/>
<evidence type="ECO:0000313" key="2">
    <source>
        <dbReference type="EMBL" id="ODS23644.1"/>
    </source>
</evidence>
<dbReference type="GO" id="GO:0032259">
    <property type="term" value="P:methylation"/>
    <property type="evidence" value="ECO:0007669"/>
    <property type="project" value="UniProtKB-KW"/>
</dbReference>
<evidence type="ECO:0000313" key="3">
    <source>
        <dbReference type="Proteomes" id="UP000242502"/>
    </source>
</evidence>
<keyword evidence="2" id="KW-0489">Methyltransferase</keyword>
<dbReference type="GO" id="GO:0008757">
    <property type="term" value="F:S-adenosylmethionine-dependent methyltransferase activity"/>
    <property type="evidence" value="ECO:0007669"/>
    <property type="project" value="InterPro"/>
</dbReference>
<gene>
    <name evidence="2" type="ORF">AB835_07845</name>
</gene>
<protein>
    <submittedName>
        <fullName evidence="2">Methyltransferase</fullName>
    </submittedName>
</protein>
<dbReference type="Gene3D" id="3.40.50.150">
    <property type="entry name" value="Vaccinia Virus protein VP39"/>
    <property type="match status" value="1"/>
</dbReference>
<comment type="caution">
    <text evidence="2">The sequence shown here is derived from an EMBL/GenBank/DDBJ whole genome shotgun (WGS) entry which is preliminary data.</text>
</comment>
<dbReference type="InterPro" id="IPR029063">
    <property type="entry name" value="SAM-dependent_MTases_sf"/>
</dbReference>
<accession>A0A1D2QQ06</accession>
<dbReference type="EMBL" id="MDLC01000024">
    <property type="protein sequence ID" value="ODS23644.1"/>
    <property type="molecule type" value="Genomic_DNA"/>
</dbReference>
<evidence type="ECO:0000259" key="1">
    <source>
        <dbReference type="Pfam" id="PF08241"/>
    </source>
</evidence>
<sequence length="241" mass="28069">MKKSTIKYPTGWVPESAFGIWFLNTDIWIHHVLKLSLDALEEVMFPKHERYPTILDIGCGHGNSLVQLDKRFKPDKMFGVDVDPEVIKRSKDNIQRCQSDIEIMINNAASINLPDNAVDMIFCHQTFHHLIDQESAIQEFYRLLKPGGVLLFAESCRRYIHSLVIKVLFRHPMDMQKTDEEYLELIRTAGFIYQPENVSKPFLWWSRADLGLLEKIGWKSAKDREGTREETLVYLAAYKPE</sequence>
<dbReference type="AlphaFoldDB" id="A0A1D2QQ06"/>
<reference evidence="2 3" key="1">
    <citation type="journal article" date="2016" name="Appl. Environ. Microbiol.">
        <title>Lack of Overt Genome Reduction in the Bryostatin-Producing Bryozoan Symbiont "Candidatus Endobugula sertula".</title>
        <authorList>
            <person name="Miller I.J."/>
            <person name="Vanee N."/>
            <person name="Fong S.S."/>
            <person name="Lim-Fong G.E."/>
            <person name="Kwan J.C."/>
        </authorList>
    </citation>
    <scope>NUCLEOTIDE SEQUENCE [LARGE SCALE GENOMIC DNA]</scope>
    <source>
        <strain evidence="2">AB1-4</strain>
    </source>
</reference>
<name>A0A1D2QQ06_9GAMM</name>
<dbReference type="CDD" id="cd02440">
    <property type="entry name" value="AdoMet_MTases"/>
    <property type="match status" value="1"/>
</dbReference>